<reference evidence="4" key="1">
    <citation type="journal article" date="2019" name="Int. J. Syst. Evol. Microbiol.">
        <title>The Global Catalogue of Microorganisms (GCM) 10K type strain sequencing project: providing services to taxonomists for standard genome sequencing and annotation.</title>
        <authorList>
            <consortium name="The Broad Institute Genomics Platform"/>
            <consortium name="The Broad Institute Genome Sequencing Center for Infectious Disease"/>
            <person name="Wu L."/>
            <person name="Ma J."/>
        </authorList>
    </citation>
    <scope>NUCLEOTIDE SEQUENCE [LARGE SCALE GENOMIC DNA]</scope>
    <source>
        <strain evidence="4">CGMCC 4.7330</strain>
    </source>
</reference>
<protein>
    <submittedName>
        <fullName evidence="3">ATP-binding protein</fullName>
    </submittedName>
</protein>
<dbReference type="Pfam" id="PF13581">
    <property type="entry name" value="HATPase_c_2"/>
    <property type="match status" value="1"/>
</dbReference>
<evidence type="ECO:0000313" key="3">
    <source>
        <dbReference type="EMBL" id="MFC3965358.1"/>
    </source>
</evidence>
<dbReference type="SUPFAM" id="SSF55874">
    <property type="entry name" value="ATPase domain of HSP90 chaperone/DNA topoisomerase II/histidine kinase"/>
    <property type="match status" value="1"/>
</dbReference>
<evidence type="ECO:0000256" key="1">
    <source>
        <dbReference type="ARBA" id="ARBA00022527"/>
    </source>
</evidence>
<dbReference type="Proteomes" id="UP001595696">
    <property type="component" value="Unassembled WGS sequence"/>
</dbReference>
<accession>A0ABV8DZN6</accession>
<keyword evidence="1" id="KW-0418">Kinase</keyword>
<dbReference type="CDD" id="cd16936">
    <property type="entry name" value="HATPase_RsbW-like"/>
    <property type="match status" value="1"/>
</dbReference>
<dbReference type="InterPro" id="IPR003594">
    <property type="entry name" value="HATPase_dom"/>
</dbReference>
<gene>
    <name evidence="3" type="ORF">ACFO0B_25495</name>
</gene>
<organism evidence="3 4">
    <name type="scientific">Nocardia jiangsuensis</name>
    <dbReference type="NCBI Taxonomy" id="1691563"/>
    <lineage>
        <taxon>Bacteria</taxon>
        <taxon>Bacillati</taxon>
        <taxon>Actinomycetota</taxon>
        <taxon>Actinomycetes</taxon>
        <taxon>Mycobacteriales</taxon>
        <taxon>Nocardiaceae</taxon>
        <taxon>Nocardia</taxon>
    </lineage>
</organism>
<dbReference type="PANTHER" id="PTHR35526">
    <property type="entry name" value="ANTI-SIGMA-F FACTOR RSBW-RELATED"/>
    <property type="match status" value="1"/>
</dbReference>
<sequence length="148" mass="16250">MSIEVEPLRIEFPANPDQLPGVRRRLRRWLAGMIDDSQRAYDLLLAAGEACANAIEHGHAGDRRPIRLEAIVARGAVLVGISDHGHWVTRPAAPDDDRGRTESLRGRGLQMIRALVPESRVTVLDSGTTVTLSMPLDSDSAAERDRAR</sequence>
<dbReference type="Gene3D" id="3.30.565.10">
    <property type="entry name" value="Histidine kinase-like ATPase, C-terminal domain"/>
    <property type="match status" value="1"/>
</dbReference>
<name>A0ABV8DZN6_9NOCA</name>
<keyword evidence="1" id="KW-0808">Transferase</keyword>
<keyword evidence="4" id="KW-1185">Reference proteome</keyword>
<feature type="domain" description="Histidine kinase/HSP90-like ATPase" evidence="2">
    <location>
        <begin position="12"/>
        <end position="133"/>
    </location>
</feature>
<dbReference type="EMBL" id="JBHSAX010000019">
    <property type="protein sequence ID" value="MFC3965358.1"/>
    <property type="molecule type" value="Genomic_DNA"/>
</dbReference>
<dbReference type="RefSeq" id="WP_378615106.1">
    <property type="nucleotide sequence ID" value="NZ_JBHSAX010000019.1"/>
</dbReference>
<keyword evidence="3" id="KW-0067">ATP-binding</keyword>
<dbReference type="PANTHER" id="PTHR35526:SF3">
    <property type="entry name" value="ANTI-SIGMA-F FACTOR RSBW"/>
    <property type="match status" value="1"/>
</dbReference>
<keyword evidence="1" id="KW-0723">Serine/threonine-protein kinase</keyword>
<proteinExistence type="predicted"/>
<dbReference type="GO" id="GO:0005524">
    <property type="term" value="F:ATP binding"/>
    <property type="evidence" value="ECO:0007669"/>
    <property type="project" value="UniProtKB-KW"/>
</dbReference>
<evidence type="ECO:0000313" key="4">
    <source>
        <dbReference type="Proteomes" id="UP001595696"/>
    </source>
</evidence>
<keyword evidence="3" id="KW-0547">Nucleotide-binding</keyword>
<dbReference type="InterPro" id="IPR050267">
    <property type="entry name" value="Anti-sigma-factor_SerPK"/>
</dbReference>
<dbReference type="InterPro" id="IPR036890">
    <property type="entry name" value="HATPase_C_sf"/>
</dbReference>
<evidence type="ECO:0000259" key="2">
    <source>
        <dbReference type="Pfam" id="PF13581"/>
    </source>
</evidence>
<comment type="caution">
    <text evidence="3">The sequence shown here is derived from an EMBL/GenBank/DDBJ whole genome shotgun (WGS) entry which is preliminary data.</text>
</comment>